<keyword evidence="8" id="KW-1185">Reference proteome</keyword>
<dbReference type="WBParaSite" id="TREG1_137440.1">
    <property type="protein sequence ID" value="TREG1_137440.1"/>
    <property type="gene ID" value="TREG1_137440"/>
</dbReference>
<reference evidence="8" key="1">
    <citation type="submission" date="2022-06" db="EMBL/GenBank/DDBJ databases">
        <authorList>
            <person name="Berger JAMES D."/>
            <person name="Berger JAMES D."/>
        </authorList>
    </citation>
    <scope>NUCLEOTIDE SEQUENCE [LARGE SCALE GENOMIC DNA]</scope>
</reference>
<dbReference type="Proteomes" id="UP000050795">
    <property type="component" value="Unassembled WGS sequence"/>
</dbReference>
<reference evidence="9" key="2">
    <citation type="submission" date="2023-11" db="UniProtKB">
        <authorList>
            <consortium name="WormBaseParasite"/>
        </authorList>
    </citation>
    <scope>IDENTIFICATION</scope>
</reference>
<evidence type="ECO:0000313" key="8">
    <source>
        <dbReference type="Proteomes" id="UP000050795"/>
    </source>
</evidence>
<keyword evidence="3 6" id="KW-0732">Signal</keyword>
<dbReference type="InterPro" id="IPR021712">
    <property type="entry name" value="UPF0506"/>
</dbReference>
<evidence type="ECO:0000256" key="2">
    <source>
        <dbReference type="ARBA" id="ARBA00022525"/>
    </source>
</evidence>
<comment type="subcellular location">
    <subcellularLocation>
        <location evidence="1">Secreted</location>
    </subcellularLocation>
</comment>
<feature type="signal peptide" evidence="6">
    <location>
        <begin position="1"/>
        <end position="21"/>
    </location>
</feature>
<evidence type="ECO:0000256" key="5">
    <source>
        <dbReference type="ARBA" id="ARBA00023157"/>
    </source>
</evidence>
<dbReference type="AlphaFoldDB" id="A0AA85J965"/>
<sequence>MQQCVVLLNLLAVLSIHMCDAKGDQGDCIPVGKYCAASLTKTCCPPNECQMTAPRSGTCVKSCYQLKAQCQKNEECCSKLCIDGKCGDASECIALGQSCTASMEKKFCPPYECQMSTLRSGTCVHNCLKMSSPCKTNEECCSNRCFYGKCLDKKTFGEK</sequence>
<feature type="chain" id="PRO_5041656923" description="UPF0506 domain-containing protein" evidence="6">
    <location>
        <begin position="22"/>
        <end position="159"/>
    </location>
</feature>
<evidence type="ECO:0000256" key="4">
    <source>
        <dbReference type="ARBA" id="ARBA00022854"/>
    </source>
</evidence>
<evidence type="ECO:0000256" key="6">
    <source>
        <dbReference type="SAM" id="SignalP"/>
    </source>
</evidence>
<dbReference type="Pfam" id="PF11703">
    <property type="entry name" value="UPF0506"/>
    <property type="match status" value="2"/>
</dbReference>
<keyword evidence="2" id="KW-0964">Secreted</keyword>
<evidence type="ECO:0000259" key="7">
    <source>
        <dbReference type="Pfam" id="PF11703"/>
    </source>
</evidence>
<evidence type="ECO:0000256" key="3">
    <source>
        <dbReference type="ARBA" id="ARBA00022729"/>
    </source>
</evidence>
<keyword evidence="4" id="KW-0960">Knottin</keyword>
<evidence type="ECO:0000313" key="9">
    <source>
        <dbReference type="WBParaSite" id="TREG1_137440.1"/>
    </source>
</evidence>
<keyword evidence="5" id="KW-1015">Disulfide bond</keyword>
<feature type="domain" description="UPF0506" evidence="7">
    <location>
        <begin position="28"/>
        <end position="86"/>
    </location>
</feature>
<protein>
    <recommendedName>
        <fullName evidence="7">UPF0506 domain-containing protein</fullName>
    </recommendedName>
</protein>
<proteinExistence type="predicted"/>
<accession>A0AA85J965</accession>
<name>A0AA85J965_TRIRE</name>
<dbReference type="GO" id="GO:0005576">
    <property type="term" value="C:extracellular region"/>
    <property type="evidence" value="ECO:0007669"/>
    <property type="project" value="UniProtKB-SubCell"/>
</dbReference>
<evidence type="ECO:0000256" key="1">
    <source>
        <dbReference type="ARBA" id="ARBA00004613"/>
    </source>
</evidence>
<feature type="domain" description="UPF0506" evidence="7">
    <location>
        <begin position="92"/>
        <end position="150"/>
    </location>
</feature>
<organism evidence="8 9">
    <name type="scientific">Trichobilharzia regenti</name>
    <name type="common">Nasal bird schistosome</name>
    <dbReference type="NCBI Taxonomy" id="157069"/>
    <lineage>
        <taxon>Eukaryota</taxon>
        <taxon>Metazoa</taxon>
        <taxon>Spiralia</taxon>
        <taxon>Lophotrochozoa</taxon>
        <taxon>Platyhelminthes</taxon>
        <taxon>Trematoda</taxon>
        <taxon>Digenea</taxon>
        <taxon>Strigeidida</taxon>
        <taxon>Schistosomatoidea</taxon>
        <taxon>Schistosomatidae</taxon>
        <taxon>Trichobilharzia</taxon>
    </lineage>
</organism>